<evidence type="ECO:0000313" key="7">
    <source>
        <dbReference type="Proteomes" id="UP001596138"/>
    </source>
</evidence>
<comment type="subcellular location">
    <subcellularLocation>
        <location evidence="1">Membrane</location>
        <topology evidence="1">Multi-pass membrane protein</topology>
    </subcellularLocation>
</comment>
<comment type="caution">
    <text evidence="6">The sequence shown here is derived from an EMBL/GenBank/DDBJ whole genome shotgun (WGS) entry which is preliminary data.</text>
</comment>
<evidence type="ECO:0000256" key="1">
    <source>
        <dbReference type="ARBA" id="ARBA00004141"/>
    </source>
</evidence>
<dbReference type="EMBL" id="JBHSTI010000008">
    <property type="protein sequence ID" value="MFC6238865.1"/>
    <property type="molecule type" value="Genomic_DNA"/>
</dbReference>
<proteinExistence type="predicted"/>
<feature type="transmembrane region" description="Helical" evidence="5">
    <location>
        <begin position="431"/>
        <end position="449"/>
    </location>
</feature>
<feature type="transmembrane region" description="Helical" evidence="5">
    <location>
        <begin position="389"/>
        <end position="411"/>
    </location>
</feature>
<keyword evidence="2 5" id="KW-0812">Transmembrane</keyword>
<accession>A0ABW1T3L0</accession>
<dbReference type="InterPro" id="IPR002293">
    <property type="entry name" value="AA/rel_permease1"/>
</dbReference>
<evidence type="ECO:0000313" key="6">
    <source>
        <dbReference type="EMBL" id="MFC6238865.1"/>
    </source>
</evidence>
<organism evidence="6 7">
    <name type="scientific">Longivirga aurantiaca</name>
    <dbReference type="NCBI Taxonomy" id="1837743"/>
    <lineage>
        <taxon>Bacteria</taxon>
        <taxon>Bacillati</taxon>
        <taxon>Actinomycetota</taxon>
        <taxon>Actinomycetes</taxon>
        <taxon>Sporichthyales</taxon>
        <taxon>Sporichthyaceae</taxon>
        <taxon>Longivirga</taxon>
    </lineage>
</organism>
<dbReference type="Gene3D" id="1.20.1740.10">
    <property type="entry name" value="Amino acid/polyamine transporter I"/>
    <property type="match status" value="1"/>
</dbReference>
<feature type="transmembrane region" description="Helical" evidence="5">
    <location>
        <begin position="47"/>
        <end position="77"/>
    </location>
</feature>
<feature type="transmembrane region" description="Helical" evidence="5">
    <location>
        <begin position="171"/>
        <end position="193"/>
    </location>
</feature>
<evidence type="ECO:0000256" key="5">
    <source>
        <dbReference type="SAM" id="Phobius"/>
    </source>
</evidence>
<evidence type="ECO:0000256" key="4">
    <source>
        <dbReference type="ARBA" id="ARBA00023136"/>
    </source>
</evidence>
<feature type="transmembrane region" description="Helical" evidence="5">
    <location>
        <begin position="299"/>
        <end position="330"/>
    </location>
</feature>
<reference evidence="7" key="1">
    <citation type="journal article" date="2019" name="Int. J. Syst. Evol. Microbiol.">
        <title>The Global Catalogue of Microorganisms (GCM) 10K type strain sequencing project: providing services to taxonomists for standard genome sequencing and annotation.</title>
        <authorList>
            <consortium name="The Broad Institute Genomics Platform"/>
            <consortium name="The Broad Institute Genome Sequencing Center for Infectious Disease"/>
            <person name="Wu L."/>
            <person name="Ma J."/>
        </authorList>
    </citation>
    <scope>NUCLEOTIDE SEQUENCE [LARGE SCALE GENOMIC DNA]</scope>
    <source>
        <strain evidence="7">CGMCC 4.7317</strain>
    </source>
</reference>
<protein>
    <submittedName>
        <fullName evidence="6">APC family permease</fullName>
    </submittedName>
</protein>
<feature type="transmembrane region" description="Helical" evidence="5">
    <location>
        <begin position="455"/>
        <end position="474"/>
    </location>
</feature>
<dbReference type="Proteomes" id="UP001596138">
    <property type="component" value="Unassembled WGS sequence"/>
</dbReference>
<dbReference type="RefSeq" id="WP_386767439.1">
    <property type="nucleotide sequence ID" value="NZ_JBHSTI010000008.1"/>
</dbReference>
<keyword evidence="4 5" id="KW-0472">Membrane</keyword>
<name>A0ABW1T3L0_9ACTN</name>
<feature type="transmembrane region" description="Helical" evidence="5">
    <location>
        <begin position="361"/>
        <end position="383"/>
    </location>
</feature>
<feature type="transmembrane region" description="Helical" evidence="5">
    <location>
        <begin position="106"/>
        <end position="127"/>
    </location>
</feature>
<keyword evidence="3 5" id="KW-1133">Transmembrane helix</keyword>
<feature type="transmembrane region" description="Helical" evidence="5">
    <location>
        <begin position="213"/>
        <end position="234"/>
    </location>
</feature>
<gene>
    <name evidence="6" type="ORF">ACFQGU_13330</name>
</gene>
<sequence>MSILKRAFVGSPIDSSEGHRTLLSKRLALPIFCSDPLSSVAYATDQILLVLVLGGAAALMFTPWVALAVIALLAIVVTSYRRTVHAYPNGGGAYAVAQDNFGQRTALVAASALIVDYILTVAVSVTSGVANFTSAFPDLAPYTVEISVGLVIGLTLMNLRGVRESGKAFAAPTYLFIISVVVLIVVGAVKMLLGQPVVAESASLTSDAAQATGAAAIFLLLRAFASGCTALTGVEAISNGVPYFKPPKSRNAAGTLLAMGVLAITMFGGVTWLAIASGVKLSEDNATLGLPADVVQPTVLAQLGTAVFGSGSIGFFALQIFTTAVLVLAANTAYNSFPIMASVLGRDGYLPRQFGRRGDKLVFSNGILFLAGSSVLLIVAFDASVTRLVQLYILGVFLSFTISQSGMVKHWSRQMRTAPAAERRRMARDRIINGLGASVTAVVLVIVVVTKFTHGAWLVIIAVPLFYAVMVGIHRHYRSLDERMSPAPGGVVLPSRVQALVLVSRLHAPAMQALAFARATRPDHLEAVHVVTDRSDVPSLQQAWADRGIPVPLVCLESPYRDLTQPVLEHVRQMRRTSPRDIVAVFVPEYVVTHWWEALLHNQSALRLKVRLRQEKGVIVISVPLQLEDAPIEGPVEAAVR</sequence>
<dbReference type="Pfam" id="PF13520">
    <property type="entry name" value="AA_permease_2"/>
    <property type="match status" value="1"/>
</dbReference>
<feature type="transmembrane region" description="Helical" evidence="5">
    <location>
        <begin position="255"/>
        <end position="279"/>
    </location>
</feature>
<dbReference type="PANTHER" id="PTHR47704">
    <property type="entry name" value="POTASSIUM TRANSPORTER KIMA"/>
    <property type="match status" value="1"/>
</dbReference>
<evidence type="ECO:0000256" key="2">
    <source>
        <dbReference type="ARBA" id="ARBA00022692"/>
    </source>
</evidence>
<keyword evidence="7" id="KW-1185">Reference proteome</keyword>
<dbReference type="InterPro" id="IPR053153">
    <property type="entry name" value="APC_K+_Transporter"/>
</dbReference>
<dbReference type="PANTHER" id="PTHR47704:SF1">
    <property type="entry name" value="POTASSIUM TRANSPORTER KIMA"/>
    <property type="match status" value="1"/>
</dbReference>
<feature type="transmembrane region" description="Helical" evidence="5">
    <location>
        <begin position="139"/>
        <end position="159"/>
    </location>
</feature>
<evidence type="ECO:0000256" key="3">
    <source>
        <dbReference type="ARBA" id="ARBA00022989"/>
    </source>
</evidence>